<evidence type="ECO:0000256" key="1">
    <source>
        <dbReference type="ARBA" id="ARBA00004394"/>
    </source>
</evidence>
<feature type="coiled-coil region" evidence="9">
    <location>
        <begin position="853"/>
        <end position="912"/>
    </location>
</feature>
<evidence type="ECO:0000256" key="5">
    <source>
        <dbReference type="ARBA" id="ARBA00022989"/>
    </source>
</evidence>
<feature type="compositionally biased region" description="Polar residues" evidence="10">
    <location>
        <begin position="751"/>
        <end position="760"/>
    </location>
</feature>
<keyword evidence="4" id="KW-0653">Protein transport</keyword>
<evidence type="ECO:0000313" key="13">
    <source>
        <dbReference type="EMBL" id="TFY65808.1"/>
    </source>
</evidence>
<dbReference type="Proteomes" id="UP000298327">
    <property type="component" value="Unassembled WGS sequence"/>
</dbReference>
<dbReference type="GO" id="GO:0000139">
    <property type="term" value="C:Golgi membrane"/>
    <property type="evidence" value="ECO:0007669"/>
    <property type="project" value="UniProtKB-SubCell"/>
</dbReference>
<feature type="region of interest" description="Disordered" evidence="10">
    <location>
        <begin position="980"/>
        <end position="1154"/>
    </location>
</feature>
<dbReference type="InterPro" id="IPR039899">
    <property type="entry name" value="BET1_SNARE"/>
</dbReference>
<keyword evidence="14" id="KW-1185">Reference proteome</keyword>
<dbReference type="Gene3D" id="1.20.5.110">
    <property type="match status" value="1"/>
</dbReference>
<keyword evidence="7" id="KW-0472">Membrane</keyword>
<evidence type="ECO:0000313" key="14">
    <source>
        <dbReference type="Proteomes" id="UP000298327"/>
    </source>
</evidence>
<feature type="domain" description="T-SNARE coiled-coil homology" evidence="11">
    <location>
        <begin position="1149"/>
        <end position="1211"/>
    </location>
</feature>
<evidence type="ECO:0000256" key="4">
    <source>
        <dbReference type="ARBA" id="ARBA00022927"/>
    </source>
</evidence>
<evidence type="ECO:0000256" key="9">
    <source>
        <dbReference type="SAM" id="Coils"/>
    </source>
</evidence>
<accession>A0A4Y9YVQ1</accession>
<feature type="compositionally biased region" description="Basic and acidic residues" evidence="10">
    <location>
        <begin position="985"/>
        <end position="1008"/>
    </location>
</feature>
<evidence type="ECO:0000256" key="2">
    <source>
        <dbReference type="ARBA" id="ARBA00022448"/>
    </source>
</evidence>
<evidence type="ECO:0000259" key="12">
    <source>
        <dbReference type="PROSITE" id="PS51184"/>
    </source>
</evidence>
<dbReference type="SMART" id="SM00558">
    <property type="entry name" value="JmjC"/>
    <property type="match status" value="1"/>
</dbReference>
<evidence type="ECO:0000256" key="6">
    <source>
        <dbReference type="ARBA" id="ARBA00023034"/>
    </source>
</evidence>
<dbReference type="PANTHER" id="PTHR12791">
    <property type="entry name" value="GOLGI SNARE BET1-RELATED"/>
    <property type="match status" value="1"/>
</dbReference>
<evidence type="ECO:0008006" key="15">
    <source>
        <dbReference type="Google" id="ProtNLM"/>
    </source>
</evidence>
<evidence type="ECO:0000256" key="10">
    <source>
        <dbReference type="SAM" id="MobiDB-lite"/>
    </source>
</evidence>
<reference evidence="13 14" key="1">
    <citation type="submission" date="2019-02" db="EMBL/GenBank/DDBJ databases">
        <title>Genome sequencing of the rare red list fungi Dentipellis fragilis.</title>
        <authorList>
            <person name="Buettner E."/>
            <person name="Kellner H."/>
        </authorList>
    </citation>
    <scope>NUCLEOTIDE SEQUENCE [LARGE SCALE GENOMIC DNA]</scope>
    <source>
        <strain evidence="13 14">DSM 105465</strain>
    </source>
</reference>
<dbReference type="EMBL" id="SEOQ01000306">
    <property type="protein sequence ID" value="TFY65808.1"/>
    <property type="molecule type" value="Genomic_DNA"/>
</dbReference>
<keyword evidence="3" id="KW-0812">Transmembrane</keyword>
<feature type="region of interest" description="Disordered" evidence="10">
    <location>
        <begin position="722"/>
        <end position="826"/>
    </location>
</feature>
<evidence type="ECO:0000259" key="11">
    <source>
        <dbReference type="PROSITE" id="PS50192"/>
    </source>
</evidence>
<feature type="compositionally biased region" description="Low complexity" evidence="10">
    <location>
        <begin position="1090"/>
        <end position="1101"/>
    </location>
</feature>
<keyword evidence="5" id="KW-1133">Transmembrane helix</keyword>
<evidence type="ECO:0000256" key="8">
    <source>
        <dbReference type="ARBA" id="ARBA00046280"/>
    </source>
</evidence>
<gene>
    <name evidence="13" type="ORF">EVG20_g5281</name>
</gene>
<dbReference type="Gene3D" id="2.60.120.650">
    <property type="entry name" value="Cupin"/>
    <property type="match status" value="1"/>
</dbReference>
<comment type="subcellular location">
    <subcellularLocation>
        <location evidence="8">Endomembrane system</location>
        <topology evidence="8">Single-pass type IV membrane protein</topology>
    </subcellularLocation>
    <subcellularLocation>
        <location evidence="1">Golgi apparatus membrane</location>
    </subcellularLocation>
</comment>
<feature type="domain" description="JmjC" evidence="12">
    <location>
        <begin position="127"/>
        <end position="293"/>
    </location>
</feature>
<evidence type="ECO:0000256" key="3">
    <source>
        <dbReference type="ARBA" id="ARBA00022692"/>
    </source>
</evidence>
<comment type="caution">
    <text evidence="13">The sequence shown here is derived from an EMBL/GenBank/DDBJ whole genome shotgun (WGS) entry which is preliminary data.</text>
</comment>
<dbReference type="SMART" id="SM00397">
    <property type="entry name" value="t_SNARE"/>
    <property type="match status" value="1"/>
</dbReference>
<feature type="compositionally biased region" description="Low complexity" evidence="10">
    <location>
        <begin position="1052"/>
        <end position="1063"/>
    </location>
</feature>
<dbReference type="PROSITE" id="PS50192">
    <property type="entry name" value="T_SNARE"/>
    <property type="match status" value="1"/>
</dbReference>
<evidence type="ECO:0000256" key="7">
    <source>
        <dbReference type="ARBA" id="ARBA00023136"/>
    </source>
</evidence>
<dbReference type="CDD" id="cd15853">
    <property type="entry name" value="SNARE_Bet1"/>
    <property type="match status" value="1"/>
</dbReference>
<dbReference type="STRING" id="205917.A0A4Y9YVQ1"/>
<feature type="compositionally biased region" description="Low complexity" evidence="10">
    <location>
        <begin position="941"/>
        <end position="960"/>
    </location>
</feature>
<keyword evidence="6" id="KW-0333">Golgi apparatus</keyword>
<feature type="compositionally biased region" description="Basic and acidic residues" evidence="10">
    <location>
        <begin position="1129"/>
        <end position="1141"/>
    </location>
</feature>
<dbReference type="InterPro" id="IPR003347">
    <property type="entry name" value="JmjC_dom"/>
</dbReference>
<organism evidence="13 14">
    <name type="scientific">Dentipellis fragilis</name>
    <dbReference type="NCBI Taxonomy" id="205917"/>
    <lineage>
        <taxon>Eukaryota</taxon>
        <taxon>Fungi</taxon>
        <taxon>Dikarya</taxon>
        <taxon>Basidiomycota</taxon>
        <taxon>Agaricomycotina</taxon>
        <taxon>Agaricomycetes</taxon>
        <taxon>Russulales</taxon>
        <taxon>Hericiaceae</taxon>
        <taxon>Dentipellis</taxon>
    </lineage>
</organism>
<dbReference type="PROSITE" id="PS51184">
    <property type="entry name" value="JMJC"/>
    <property type="match status" value="1"/>
</dbReference>
<feature type="region of interest" description="Disordered" evidence="10">
    <location>
        <begin position="927"/>
        <end position="965"/>
    </location>
</feature>
<protein>
    <recommendedName>
        <fullName evidence="15">JmjC domain-containing protein</fullName>
    </recommendedName>
</protein>
<dbReference type="OrthoDB" id="298344at2759"/>
<keyword evidence="2" id="KW-0813">Transport</keyword>
<dbReference type="InterPro" id="IPR000727">
    <property type="entry name" value="T_SNARE_dom"/>
</dbReference>
<proteinExistence type="predicted"/>
<name>A0A4Y9YVQ1_9AGAM</name>
<dbReference type="Pfam" id="PF02373">
    <property type="entry name" value="JmjC"/>
    <property type="match status" value="1"/>
</dbReference>
<dbReference type="SUPFAM" id="SSF51197">
    <property type="entry name" value="Clavaminate synthase-like"/>
    <property type="match status" value="1"/>
</dbReference>
<dbReference type="GO" id="GO:0015031">
    <property type="term" value="P:protein transport"/>
    <property type="evidence" value="ECO:0007669"/>
    <property type="project" value="UniProtKB-KW"/>
</dbReference>
<dbReference type="SUPFAM" id="SSF58038">
    <property type="entry name" value="SNARE fusion complex"/>
    <property type="match status" value="1"/>
</dbReference>
<sequence length="1520" mass="170089">MGSNIPITTLGWTCDGLLSRGTCFRPVPRVSIFDTSLSAVIDAHTSSGTPLIIEDLHRHSRWPKETFELEWFAKYGPQEVNVRDVCKRKDSKMPITDFIAKSRAASLYATPEYPNRYYAKDAECPKAWAEWLYTDKVIPETLIPHGSDDLSKHLPSTQSVETLMCYLGVGDTFTPCHKDLCASSGHNLMCYTENNGSAFWFMTKSSEASAVADYFHDLGEELDWETHTISVDELAKAPFDTYIAEQKLGDFMLVPPRSCHQVVNQGGLTVKTSWSRMTLKGLATALHHELPIYRRVCRPEVYRIKATIHHAMLHQTTMLEQHSIRLQTPGSDDLDLERLVLMNPRVSVINLISCSCSQNELQAFGQDLSRKLTALLQLFHEVLIDEDCPDQETVPKIVTDFSHTAYADTGYATFTCDFCGADVFNSFFECLSCVPDPESESGSDTRQALGDGLLICPGCYVEGRTCLCGDMNPMQIWSYDHLIADYNRAFQALSKVRAVGRTAFPGTKTGHISLSEDQVGVFGAACVLYGLRSTSSRIQKNAATCNFKKPVHIVPSLECFACRKCHRSRCLKCLLAQGIHCSEAFSYHGKDKDDSDWHEHHLSTKRLYSDARRQIRGTEGSGDSFEKLSGYRLTLAASTFPRCLPLNEAYIRLGWYDQCPSVRIALPPPPLRADPANLQRQSGASTDMDISNALDKSVHDHIHGWDDGKSVAEFRDVSPLSDIDSPLAETVPAPPRKKGPPGLRHNAVTAKGSTPISSDPPQRAKRKSSIFEGVVLEKKEKKRRVTPASGKTTPAPTPAPEKVSEDNSRTNGNVQHARPTAEGSREAQRLLESQTEIIAYIVEQNKQLKTLFAEQTKDLKDTMKKQAQNANAALMREFEEVKALLQEQAKENKAIKKELSDLKTNVKQLNGDSVESLGRIRELLTEGREEDPEDAPPPPANVSQPQPQAQRKQQASQRVQEPAVEAAWVPREGYVTEHAPPYQSRRQEPFHKHEPHDYPSEQYEEHAYQRGGYQNGYHQASLRSSGYVRAPYRGRSNYKPRGNRGSRYYSNNEYRQPRQNQYYQPPPPPHSYYTHEPYETEHYFDGEYTAPNPSRPAAASPELSSARVHSAHLPSPVREQPPGPGKWLEVPERAAARDRRMSTSRSQEDTYEAQNDQRLDELHSKIRTLRGVTTDIYDDAERQNLMLDDTSNTFTSLTSGLTASAQRMTRSFSPGTLTTLRIAFYVVAALVGLCSADIPSYLYLFSYVLVLAIYSNLSDLTACLPMSCQPHFHRASSCVFLTWALSLIDDYLSQSMFAPFLSAEYRTQVQSLQYCNSACSSRLDSYRQLLDLTCGCSDVDTLSTLLCILYDPVDDPFIDVLKAFQWCASLSTVHLRAVETFRRPGLLAAVVSSLVLAASTMWLKPRLGLSLRRCASSLLQCGVERLGCVATAEQCQCGRTCILRLALKLFDLVRLIRPPPNPRPLGFAFTCQRFPMHLLSIERAGRSAARHLLVLASGMIDGVAWLWALHGQMLSFVLNL</sequence>
<keyword evidence="9" id="KW-0175">Coiled coil</keyword>
<feature type="compositionally biased region" description="Basic and acidic residues" evidence="10">
    <location>
        <begin position="1076"/>
        <end position="1085"/>
    </location>
</feature>